<dbReference type="InterPro" id="IPR036136">
    <property type="entry name" value="Nit/Sulf_reduc_fer-like_dom_sf"/>
</dbReference>
<dbReference type="SUPFAM" id="SSF56014">
    <property type="entry name" value="Nitrite and sulphite reductase 4Fe-4S domain-like"/>
    <property type="match status" value="1"/>
</dbReference>
<name>A0A8J3DS14_9HYPH</name>
<reference evidence="7" key="2">
    <citation type="submission" date="2020-09" db="EMBL/GenBank/DDBJ databases">
        <authorList>
            <person name="Sun Q."/>
            <person name="Kim S."/>
        </authorList>
    </citation>
    <scope>NUCLEOTIDE SEQUENCE</scope>
    <source>
        <strain evidence="7">KCTC 42097</strain>
    </source>
</reference>
<dbReference type="EMBL" id="BMZO01000010">
    <property type="protein sequence ID" value="GHC78445.1"/>
    <property type="molecule type" value="Genomic_DNA"/>
</dbReference>
<keyword evidence="4" id="KW-0560">Oxidoreductase</keyword>
<dbReference type="SUPFAM" id="SSF55124">
    <property type="entry name" value="Nitrite/Sulfite reductase N-terminal domain-like"/>
    <property type="match status" value="1"/>
</dbReference>
<evidence type="ECO:0000256" key="5">
    <source>
        <dbReference type="ARBA" id="ARBA00023004"/>
    </source>
</evidence>
<dbReference type="InterPro" id="IPR045854">
    <property type="entry name" value="NO2/SO3_Rdtase_4Fe4S_sf"/>
</dbReference>
<dbReference type="GO" id="GO:0016491">
    <property type="term" value="F:oxidoreductase activity"/>
    <property type="evidence" value="ECO:0007669"/>
    <property type="project" value="UniProtKB-KW"/>
</dbReference>
<keyword evidence="1" id="KW-0004">4Fe-4S</keyword>
<keyword evidence="3" id="KW-0479">Metal-binding</keyword>
<dbReference type="AlphaFoldDB" id="A0A8J3DS14"/>
<protein>
    <submittedName>
        <fullName evidence="7">Precorrin-3B synthase</fullName>
    </submittedName>
</protein>
<reference evidence="7" key="1">
    <citation type="journal article" date="2014" name="Int. J. Syst. Evol. Microbiol.">
        <title>Complete genome sequence of Corynebacterium casei LMG S-19264T (=DSM 44701T), isolated from a smear-ripened cheese.</title>
        <authorList>
            <consortium name="US DOE Joint Genome Institute (JGI-PGF)"/>
            <person name="Walter F."/>
            <person name="Albersmeier A."/>
            <person name="Kalinowski J."/>
            <person name="Ruckert C."/>
        </authorList>
    </citation>
    <scope>NUCLEOTIDE SEQUENCE</scope>
    <source>
        <strain evidence="7">KCTC 42097</strain>
    </source>
</reference>
<dbReference type="PANTHER" id="PTHR32439:SF9">
    <property type="entry name" value="BLR3264 PROTEIN"/>
    <property type="match status" value="1"/>
</dbReference>
<dbReference type="PANTHER" id="PTHR32439">
    <property type="entry name" value="FERREDOXIN--NITRITE REDUCTASE, CHLOROPLASTIC"/>
    <property type="match status" value="1"/>
</dbReference>
<evidence type="ECO:0000256" key="2">
    <source>
        <dbReference type="ARBA" id="ARBA00022617"/>
    </source>
</evidence>
<comment type="caution">
    <text evidence="7">The sequence shown here is derived from an EMBL/GenBank/DDBJ whole genome shotgun (WGS) entry which is preliminary data.</text>
</comment>
<evidence type="ECO:0000313" key="8">
    <source>
        <dbReference type="Proteomes" id="UP000641137"/>
    </source>
</evidence>
<evidence type="ECO:0000256" key="1">
    <source>
        <dbReference type="ARBA" id="ARBA00022485"/>
    </source>
</evidence>
<accession>A0A8J3DS14</accession>
<keyword evidence="6" id="KW-0411">Iron-sulfur</keyword>
<evidence type="ECO:0000313" key="7">
    <source>
        <dbReference type="EMBL" id="GHC78445.1"/>
    </source>
</evidence>
<organism evidence="7 8">
    <name type="scientific">Limoniibacter endophyticus</name>
    <dbReference type="NCBI Taxonomy" id="1565040"/>
    <lineage>
        <taxon>Bacteria</taxon>
        <taxon>Pseudomonadati</taxon>
        <taxon>Pseudomonadota</taxon>
        <taxon>Alphaproteobacteria</taxon>
        <taxon>Hyphomicrobiales</taxon>
        <taxon>Bartonellaceae</taxon>
        <taxon>Limoniibacter</taxon>
    </lineage>
</organism>
<evidence type="ECO:0000256" key="4">
    <source>
        <dbReference type="ARBA" id="ARBA00023002"/>
    </source>
</evidence>
<dbReference type="RefSeq" id="WP_189492023.1">
    <property type="nucleotide sequence ID" value="NZ_BMZO01000010.1"/>
</dbReference>
<evidence type="ECO:0000256" key="6">
    <source>
        <dbReference type="ARBA" id="ARBA00023014"/>
    </source>
</evidence>
<dbReference type="Gene3D" id="3.30.413.10">
    <property type="entry name" value="Sulfite Reductase Hemoprotein, domain 1"/>
    <property type="match status" value="1"/>
</dbReference>
<dbReference type="Proteomes" id="UP000641137">
    <property type="component" value="Unassembled WGS sequence"/>
</dbReference>
<keyword evidence="5" id="KW-0408">Iron</keyword>
<dbReference type="GO" id="GO:0051539">
    <property type="term" value="F:4 iron, 4 sulfur cluster binding"/>
    <property type="evidence" value="ECO:0007669"/>
    <property type="project" value="UniProtKB-KW"/>
</dbReference>
<dbReference type="InterPro" id="IPR051329">
    <property type="entry name" value="NIR_SIR_4Fe-4S"/>
</dbReference>
<keyword evidence="2" id="KW-0349">Heme</keyword>
<evidence type="ECO:0000256" key="3">
    <source>
        <dbReference type="ARBA" id="ARBA00022723"/>
    </source>
</evidence>
<sequence>MIDDFRRNACPSLHAPMQTGDGLLVRMHMTEPCDPTDFAALCELAGQHGNGIMEVTNRGSLQFRGFGDASVAKFADDAISLKLPISIGVDVETGPFASMIARQLAKEIRRALAEEQLNLAPKLVIAVNDGSIGASADLSADIRVDLSIDKRWRIALGGTEESAHIVDFVEFNEVGSRVIGLCRQIAAHGPATRGRDLVIPTSPGLLKGPQLLKGENASVGLFSWGVDGEGSALGLRLSPTVQDARLFAQLCRTAAHHQGDLRFGGGKAVYFTGSRQHCTSLLEQAREFGFVIDSCDPRLAIAACAGAPACASAHYITKDLAETMAAEATPFLDGSVKLHLSGCEKRCGCRETRDFLLMGSPEELSLSLDGEMLATFSQADARREMAKLQRFVADRRQASETTRMTITRIGRAGLAAAFERN</sequence>
<proteinExistence type="predicted"/>
<gene>
    <name evidence="7" type="primary">cobG</name>
    <name evidence="7" type="ORF">GCM10010136_30440</name>
</gene>
<keyword evidence="8" id="KW-1185">Reference proteome</keyword>
<dbReference type="GO" id="GO:0046872">
    <property type="term" value="F:metal ion binding"/>
    <property type="evidence" value="ECO:0007669"/>
    <property type="project" value="UniProtKB-KW"/>
</dbReference>